<dbReference type="InterPro" id="IPR025859">
    <property type="entry name" value="AurF/CmlI"/>
</dbReference>
<dbReference type="RefSeq" id="WP_046254740.1">
    <property type="nucleotide sequence ID" value="NZ_CP010946.1"/>
</dbReference>
<dbReference type="HOGENOM" id="CLU_053126_0_0_11"/>
<dbReference type="EMBL" id="MLIQ01000023">
    <property type="protein sequence ID" value="OHU51079.1"/>
    <property type="molecule type" value="Genomic_DNA"/>
</dbReference>
<dbReference type="Proteomes" id="UP000179441">
    <property type="component" value="Unassembled WGS sequence"/>
</dbReference>
<evidence type="ECO:0008006" key="5">
    <source>
        <dbReference type="Google" id="ProtNLM"/>
    </source>
</evidence>
<evidence type="ECO:0000313" key="4">
    <source>
        <dbReference type="Proteomes" id="UP000180043"/>
    </source>
</evidence>
<evidence type="ECO:0000313" key="3">
    <source>
        <dbReference type="Proteomes" id="UP000179441"/>
    </source>
</evidence>
<comment type="caution">
    <text evidence="1">The sequence shown here is derived from an EMBL/GenBank/DDBJ whole genome shotgun (WGS) entry which is preliminary data.</text>
</comment>
<keyword evidence="3" id="KW-1185">Reference proteome</keyword>
<dbReference type="PATRIC" id="fig|1774.35.peg.3915"/>
<dbReference type="GeneID" id="31681494"/>
<reference evidence="3 4" key="1">
    <citation type="submission" date="2016-10" db="EMBL/GenBank/DDBJ databases">
        <title>Evaluation of Human, Veterinary and Environmental Mycobacterium chelonae Isolates by Core Genome Phylogenomic Analysis, Targeted Gene Comparison, and Anti-microbial Susceptibility Patterns: A Tale of Mistaken Identities.</title>
        <authorList>
            <person name="Fogelson S.B."/>
            <person name="Camus A.C."/>
            <person name="Lorenz W."/>
            <person name="Vasireddy R."/>
            <person name="Vasireddy S."/>
            <person name="Smith T."/>
            <person name="Brown-Elliott B.A."/>
            <person name="Wallace R.J.Jr."/>
            <person name="Hasan N.A."/>
            <person name="Reischl U."/>
            <person name="Sanchez S."/>
        </authorList>
    </citation>
    <scope>NUCLEOTIDE SEQUENCE [LARGE SCALE GENOMIC DNA]</scope>
    <source>
        <strain evidence="1 4">15515</strain>
        <strain evidence="2 3">15518</strain>
    </source>
</reference>
<accession>A0A0E3XQM3</accession>
<dbReference type="InterPro" id="IPR012348">
    <property type="entry name" value="RNR-like"/>
</dbReference>
<sequence length="327" mass="36575">MTSSSYKDINYTDYEFSQATTVDGGVPTRRRRVGDRLKTARRLLFEATELSYDPELDIDWDAPLSSGMHWLASHRVSLYGTPEWGALSVEQRDELARQELVSLLSFVVDAQGALASLMFRDVIEGNTLADDYTRFLLASVRDISRNATMVGRLINKTGLELAPAPMAVQRLQRFFVPLIPHGPLGRGFILLLHRLIHQLMSELEADEQAQPVVRQVAKICVLVGRRQLEFAEDELYRAVDARRYLPAAPADISVALLTVLATSLIVRPQVYRSVGLTERAGRRAAARSENSRHRNQVLLRRYLDIAQDAGMFTTSAARSILGGRGLL</sequence>
<dbReference type="Gene3D" id="1.10.620.20">
    <property type="entry name" value="Ribonucleotide Reductase, subunit A"/>
    <property type="match status" value="1"/>
</dbReference>
<gene>
    <name evidence="1" type="ORF">BKG82_20645</name>
    <name evidence="2" type="ORF">BKG84_16335</name>
</gene>
<dbReference type="EMBL" id="MLIS01000001">
    <property type="protein sequence ID" value="OHU79726.1"/>
    <property type="molecule type" value="Genomic_DNA"/>
</dbReference>
<dbReference type="Pfam" id="PF11583">
    <property type="entry name" value="AurF"/>
    <property type="match status" value="1"/>
</dbReference>
<evidence type="ECO:0000313" key="2">
    <source>
        <dbReference type="EMBL" id="OHU79726.1"/>
    </source>
</evidence>
<dbReference type="GO" id="GO:0016491">
    <property type="term" value="F:oxidoreductase activity"/>
    <property type="evidence" value="ECO:0007669"/>
    <property type="project" value="InterPro"/>
</dbReference>
<dbReference type="Proteomes" id="UP000180043">
    <property type="component" value="Unassembled WGS sequence"/>
</dbReference>
<dbReference type="OrthoDB" id="786532at2"/>
<protein>
    <recommendedName>
        <fullName evidence="5">Diiron oxygenase</fullName>
    </recommendedName>
</protein>
<dbReference type="AlphaFoldDB" id="A0A0E3XQM3"/>
<name>A0A0E3XQM3_MYCCH</name>
<evidence type="ECO:0000313" key="1">
    <source>
        <dbReference type="EMBL" id="OHU51079.1"/>
    </source>
</evidence>
<organism evidence="1 4">
    <name type="scientific">Mycobacteroides chelonae</name>
    <name type="common">Mycobacterium chelonae</name>
    <dbReference type="NCBI Taxonomy" id="1774"/>
    <lineage>
        <taxon>Bacteria</taxon>
        <taxon>Bacillati</taxon>
        <taxon>Actinomycetota</taxon>
        <taxon>Actinomycetes</taxon>
        <taxon>Mycobacteriales</taxon>
        <taxon>Mycobacteriaceae</taxon>
        <taxon>Mycobacteroides</taxon>
    </lineage>
</organism>
<proteinExistence type="predicted"/>